<accession>A0AAN4ZLN9</accession>
<dbReference type="EMBL" id="BTRK01000003">
    <property type="protein sequence ID" value="GMR41306.1"/>
    <property type="molecule type" value="Genomic_DNA"/>
</dbReference>
<feature type="non-terminal residue" evidence="2">
    <location>
        <position position="133"/>
    </location>
</feature>
<evidence type="ECO:0008006" key="4">
    <source>
        <dbReference type="Google" id="ProtNLM"/>
    </source>
</evidence>
<proteinExistence type="predicted"/>
<dbReference type="Proteomes" id="UP001328107">
    <property type="component" value="Unassembled WGS sequence"/>
</dbReference>
<dbReference type="PANTHER" id="PTHR22943">
    <property type="entry name" value="7-TRANSMEMBRANE DOMAIN RECEPTOR C.ELEGANS"/>
    <property type="match status" value="1"/>
</dbReference>
<dbReference type="PANTHER" id="PTHR22943:SF248">
    <property type="entry name" value="SEVEN TM RECEPTOR"/>
    <property type="match status" value="1"/>
</dbReference>
<comment type="caution">
    <text evidence="2">The sequence shown here is derived from an EMBL/GenBank/DDBJ whole genome shotgun (WGS) entry which is preliminary data.</text>
</comment>
<evidence type="ECO:0000313" key="2">
    <source>
        <dbReference type="EMBL" id="GMR41306.1"/>
    </source>
</evidence>
<protein>
    <recommendedName>
        <fullName evidence="4">G protein-coupled receptor</fullName>
    </recommendedName>
</protein>
<name>A0AAN4ZLN9_9BILA</name>
<organism evidence="2 3">
    <name type="scientific">Pristionchus mayeri</name>
    <dbReference type="NCBI Taxonomy" id="1317129"/>
    <lineage>
        <taxon>Eukaryota</taxon>
        <taxon>Metazoa</taxon>
        <taxon>Ecdysozoa</taxon>
        <taxon>Nematoda</taxon>
        <taxon>Chromadorea</taxon>
        <taxon>Rhabditida</taxon>
        <taxon>Rhabditina</taxon>
        <taxon>Diplogasteromorpha</taxon>
        <taxon>Diplogasteroidea</taxon>
        <taxon>Neodiplogasteridae</taxon>
        <taxon>Pristionchus</taxon>
    </lineage>
</organism>
<keyword evidence="1" id="KW-0812">Transmembrane</keyword>
<feature type="transmembrane region" description="Helical" evidence="1">
    <location>
        <begin position="106"/>
        <end position="131"/>
    </location>
</feature>
<keyword evidence="1" id="KW-1133">Transmembrane helix</keyword>
<reference evidence="3" key="1">
    <citation type="submission" date="2022-10" db="EMBL/GenBank/DDBJ databases">
        <title>Genome assembly of Pristionchus species.</title>
        <authorList>
            <person name="Yoshida K."/>
            <person name="Sommer R.J."/>
        </authorList>
    </citation>
    <scope>NUCLEOTIDE SEQUENCE [LARGE SCALE GENOMIC DNA]</scope>
    <source>
        <strain evidence="3">RS5460</strain>
    </source>
</reference>
<keyword evidence="3" id="KW-1185">Reference proteome</keyword>
<evidence type="ECO:0000313" key="3">
    <source>
        <dbReference type="Proteomes" id="UP001328107"/>
    </source>
</evidence>
<dbReference type="InterPro" id="IPR019428">
    <property type="entry name" value="7TM_GPCR_serpentine_rcpt_Str"/>
</dbReference>
<dbReference type="Pfam" id="PF10326">
    <property type="entry name" value="7TM_GPCR_Str"/>
    <property type="match status" value="1"/>
</dbReference>
<dbReference type="AlphaFoldDB" id="A0AAN4ZLN9"/>
<evidence type="ECO:0000256" key="1">
    <source>
        <dbReference type="SAM" id="Phobius"/>
    </source>
</evidence>
<keyword evidence="1" id="KW-0472">Membrane</keyword>
<feature type="non-terminal residue" evidence="2">
    <location>
        <position position="1"/>
    </location>
</feature>
<gene>
    <name evidence="2" type="ORF">PMAYCL1PPCAC_11501</name>
</gene>
<sequence length="133" mass="14682">FSTPSSTIDTYRYLLAIFATCDMATNLGHAAFQPVTHPTSSGLYFFGRRVGIVIGGYSFDTVFCLKFVATFYQTFLILAYHFVARLVTVTSGLTRSFTSNLSPRNWISLGIIVNVLYISVFMAIGLFAFAASE</sequence>
<feature type="transmembrane region" description="Helical" evidence="1">
    <location>
        <begin position="75"/>
        <end position="94"/>
    </location>
</feature>